<dbReference type="PANTHER" id="PTHR21266:SF60">
    <property type="entry name" value="3-KETOSTEROID-9-ALPHA-MONOOXYGENASE, OXYGENASE COMPONENT"/>
    <property type="match status" value="1"/>
</dbReference>
<keyword evidence="9" id="KW-1185">Reference proteome</keyword>
<dbReference type="SUPFAM" id="SSF50022">
    <property type="entry name" value="ISP domain"/>
    <property type="match status" value="1"/>
</dbReference>
<name>A0ABN8EJ01_9GAMM</name>
<reference evidence="8" key="1">
    <citation type="submission" date="2021-12" db="EMBL/GenBank/DDBJ databases">
        <authorList>
            <person name="Rodrigo-Torres L."/>
            <person name="Arahal R. D."/>
            <person name="Lucena T."/>
        </authorList>
    </citation>
    <scope>NUCLEOTIDE SEQUENCE</scope>
    <source>
        <strain evidence="8">CECT 8267</strain>
    </source>
</reference>
<dbReference type="Pfam" id="PF19298">
    <property type="entry name" value="KshA_C"/>
    <property type="match status" value="1"/>
</dbReference>
<evidence type="ECO:0000256" key="3">
    <source>
        <dbReference type="ARBA" id="ARBA00022723"/>
    </source>
</evidence>
<protein>
    <submittedName>
        <fullName evidence="8">3-ketosteroid-9-alpha-monooxygenase, oxygenase component</fullName>
        <ecNumber evidence="8">1.14.13.-</ecNumber>
    </submittedName>
</protein>
<evidence type="ECO:0000313" key="9">
    <source>
        <dbReference type="Proteomes" id="UP000838100"/>
    </source>
</evidence>
<keyword evidence="3" id="KW-0479">Metal-binding</keyword>
<keyword evidence="6" id="KW-0411">Iron-sulfur</keyword>
<dbReference type="EMBL" id="CAKLPX010000003">
    <property type="protein sequence ID" value="CAH0992342.1"/>
    <property type="molecule type" value="Genomic_DNA"/>
</dbReference>
<sequence>MIATDRKPHVIEQKIWPERYARGWHVLAKADAITSTPQMYNYFGTRVVAYRGEDDNAVHVLDAYCPHMGADLSKGCVSGNSLVCPFHAWSWGADGVCDDIPYAKNIPSKAVIKSWPVLEKNGLLMVWNDPEGNLPIAEQEPAKIDDYYSGEWTDWVMNQVPIQSHCRELVDNMADMAHFGPVHYTAVESFSNKMKGHEFTQFMVGGHEILTSGEVPMTSIAHYEGPAYMTTTMTGMMDDKPVAVHLLVSHIPVSTKEFHINFGVMMKKIEGVSEEENKQMVAEYTKLTIESFQQDIEIWDNKILNDNPVLCDGDGPVNLVRKWYQQFYTDIADISPQMTKERSHVTVEGPSVEETLAKMHQSAA</sequence>
<dbReference type="SUPFAM" id="SSF55961">
    <property type="entry name" value="Bet v1-like"/>
    <property type="match status" value="1"/>
</dbReference>
<accession>A0ABN8EJ01</accession>
<dbReference type="Pfam" id="PF00355">
    <property type="entry name" value="Rieske"/>
    <property type="match status" value="1"/>
</dbReference>
<proteinExistence type="predicted"/>
<dbReference type="InterPro" id="IPR017941">
    <property type="entry name" value="Rieske_2Fe-2S"/>
</dbReference>
<comment type="caution">
    <text evidence="8">The sequence shown here is derived from an EMBL/GenBank/DDBJ whole genome shotgun (WGS) entry which is preliminary data.</text>
</comment>
<evidence type="ECO:0000313" key="8">
    <source>
        <dbReference type="EMBL" id="CAH0992342.1"/>
    </source>
</evidence>
<dbReference type="Gene3D" id="2.102.10.10">
    <property type="entry name" value="Rieske [2Fe-2S] iron-sulphur domain"/>
    <property type="match status" value="1"/>
</dbReference>
<evidence type="ECO:0000256" key="1">
    <source>
        <dbReference type="ARBA" id="ARBA00001962"/>
    </source>
</evidence>
<dbReference type="EC" id="1.14.13.-" evidence="8"/>
<comment type="cofactor">
    <cofactor evidence="1">
        <name>Fe cation</name>
        <dbReference type="ChEBI" id="CHEBI:24875"/>
    </cofactor>
</comment>
<dbReference type="PANTHER" id="PTHR21266">
    <property type="entry name" value="IRON-SULFUR DOMAIN CONTAINING PROTEIN"/>
    <property type="match status" value="1"/>
</dbReference>
<dbReference type="PROSITE" id="PS51296">
    <property type="entry name" value="RIESKE"/>
    <property type="match status" value="1"/>
</dbReference>
<keyword evidence="5" id="KW-0408">Iron</keyword>
<dbReference type="GO" id="GO:0016491">
    <property type="term" value="F:oxidoreductase activity"/>
    <property type="evidence" value="ECO:0007669"/>
    <property type="project" value="UniProtKB-KW"/>
</dbReference>
<dbReference type="InterPro" id="IPR050584">
    <property type="entry name" value="Cholesterol_7-desaturase"/>
</dbReference>
<dbReference type="Gene3D" id="3.90.380.10">
    <property type="entry name" value="Naphthalene 1,2-dioxygenase Alpha Subunit, Chain A, domain 1"/>
    <property type="match status" value="1"/>
</dbReference>
<evidence type="ECO:0000256" key="4">
    <source>
        <dbReference type="ARBA" id="ARBA00023002"/>
    </source>
</evidence>
<keyword evidence="4 8" id="KW-0560">Oxidoreductase</keyword>
<evidence type="ECO:0000256" key="6">
    <source>
        <dbReference type="ARBA" id="ARBA00023014"/>
    </source>
</evidence>
<evidence type="ECO:0000256" key="2">
    <source>
        <dbReference type="ARBA" id="ARBA00022714"/>
    </source>
</evidence>
<organism evidence="8 9">
    <name type="scientific">Sinobacterium norvegicum</name>
    <dbReference type="NCBI Taxonomy" id="1641715"/>
    <lineage>
        <taxon>Bacteria</taxon>
        <taxon>Pseudomonadati</taxon>
        <taxon>Pseudomonadota</taxon>
        <taxon>Gammaproteobacteria</taxon>
        <taxon>Cellvibrionales</taxon>
        <taxon>Spongiibacteraceae</taxon>
        <taxon>Sinobacterium</taxon>
    </lineage>
</organism>
<dbReference type="InterPro" id="IPR036922">
    <property type="entry name" value="Rieske_2Fe-2S_sf"/>
</dbReference>
<dbReference type="RefSeq" id="WP_237445036.1">
    <property type="nucleotide sequence ID" value="NZ_CAKLPX010000003.1"/>
</dbReference>
<evidence type="ECO:0000259" key="7">
    <source>
        <dbReference type="PROSITE" id="PS51296"/>
    </source>
</evidence>
<evidence type="ECO:0000256" key="5">
    <source>
        <dbReference type="ARBA" id="ARBA00023004"/>
    </source>
</evidence>
<gene>
    <name evidence="8" type="primary">kshA_2</name>
    <name evidence="8" type="ORF">SIN8267_02461</name>
</gene>
<feature type="domain" description="Rieske" evidence="7">
    <location>
        <begin position="24"/>
        <end position="126"/>
    </location>
</feature>
<keyword evidence="2" id="KW-0001">2Fe-2S</keyword>
<dbReference type="InterPro" id="IPR045605">
    <property type="entry name" value="KshA-like_C"/>
</dbReference>
<dbReference type="Proteomes" id="UP000838100">
    <property type="component" value="Unassembled WGS sequence"/>
</dbReference>